<dbReference type="EMBL" id="JADGMS010000019">
    <property type="protein sequence ID" value="KAF9661226.1"/>
    <property type="molecule type" value="Genomic_DNA"/>
</dbReference>
<keyword evidence="2" id="KW-1185">Reference proteome</keyword>
<gene>
    <name evidence="1" type="ORF">SADUNF_Sadunf19G0046200</name>
</gene>
<accession>A0A835J1S6</accession>
<protein>
    <submittedName>
        <fullName evidence="1">Uncharacterized protein</fullName>
    </submittedName>
</protein>
<dbReference type="AlphaFoldDB" id="A0A835J1S6"/>
<organism evidence="1 2">
    <name type="scientific">Salix dunnii</name>
    <dbReference type="NCBI Taxonomy" id="1413687"/>
    <lineage>
        <taxon>Eukaryota</taxon>
        <taxon>Viridiplantae</taxon>
        <taxon>Streptophyta</taxon>
        <taxon>Embryophyta</taxon>
        <taxon>Tracheophyta</taxon>
        <taxon>Spermatophyta</taxon>
        <taxon>Magnoliopsida</taxon>
        <taxon>eudicotyledons</taxon>
        <taxon>Gunneridae</taxon>
        <taxon>Pentapetalae</taxon>
        <taxon>rosids</taxon>
        <taxon>fabids</taxon>
        <taxon>Malpighiales</taxon>
        <taxon>Salicaceae</taxon>
        <taxon>Saliceae</taxon>
        <taxon>Salix</taxon>
    </lineage>
</organism>
<evidence type="ECO:0000313" key="1">
    <source>
        <dbReference type="EMBL" id="KAF9661226.1"/>
    </source>
</evidence>
<reference evidence="1 2" key="1">
    <citation type="submission" date="2020-10" db="EMBL/GenBank/DDBJ databases">
        <title>Plant Genome Project.</title>
        <authorList>
            <person name="Zhang R.-G."/>
        </authorList>
    </citation>
    <scope>NUCLEOTIDE SEQUENCE [LARGE SCALE GENOMIC DNA]</scope>
    <source>
        <strain evidence="1">FAFU-HL-1</strain>
        <tissue evidence="1">Leaf</tissue>
    </source>
</reference>
<sequence length="129" mass="14267">MSVTDGDFDRNRLRQRLRGVMCHGSFLESIDRMALAFRGRQSREDERFYPFQGAQTVLPLAAVRARSSIPVRVQVVDPRRGRVVVSVCCGPGNKLSELLGPSERSGHSSRPALCTVASLFLLLKAISQP</sequence>
<proteinExistence type="predicted"/>
<dbReference type="Proteomes" id="UP000657918">
    <property type="component" value="Unassembled WGS sequence"/>
</dbReference>
<comment type="caution">
    <text evidence="1">The sequence shown here is derived from an EMBL/GenBank/DDBJ whole genome shotgun (WGS) entry which is preliminary data.</text>
</comment>
<evidence type="ECO:0000313" key="2">
    <source>
        <dbReference type="Proteomes" id="UP000657918"/>
    </source>
</evidence>
<name>A0A835J1S6_9ROSI</name>